<dbReference type="InterPro" id="IPR015373">
    <property type="entry name" value="Interferon/interleukin_rcp_dom"/>
</dbReference>
<comment type="subunit">
    <text evidence="4">Interacts with HSPE; the interaction, inhibited by heparin, promotes the generation of activated factor X and activates coagulation in the presence of activated factor VII.</text>
</comment>
<dbReference type="GO" id="GO:0005886">
    <property type="term" value="C:plasma membrane"/>
    <property type="evidence" value="ECO:0007669"/>
    <property type="project" value="TreeGrafter"/>
</dbReference>
<dbReference type="PANTHER" id="PTHR20859">
    <property type="entry name" value="INTERFERON/INTERLEUKIN RECEPTOR"/>
    <property type="match status" value="1"/>
</dbReference>
<keyword evidence="10" id="KW-0564">Palmitate</keyword>
<evidence type="ECO:0000256" key="11">
    <source>
        <dbReference type="ARBA" id="ARBA00023157"/>
    </source>
</evidence>
<evidence type="ECO:0000256" key="9">
    <source>
        <dbReference type="ARBA" id="ARBA00023136"/>
    </source>
</evidence>
<evidence type="ECO:0000259" key="16">
    <source>
        <dbReference type="PROSITE" id="PS50853"/>
    </source>
</evidence>
<dbReference type="Pfam" id="PF09294">
    <property type="entry name" value="Interfer-bind"/>
    <property type="match status" value="1"/>
</dbReference>
<protein>
    <recommendedName>
        <fullName evidence="5">Tissue factor</fullName>
    </recommendedName>
    <alternativeName>
        <fullName evidence="14">Coagulation factor III</fullName>
    </alternativeName>
</protein>
<dbReference type="InterPro" id="IPR001187">
    <property type="entry name" value="Tissue_factor"/>
</dbReference>
<evidence type="ECO:0000256" key="3">
    <source>
        <dbReference type="ARBA" id="ARBA00009197"/>
    </source>
</evidence>
<dbReference type="InterPro" id="IPR050650">
    <property type="entry name" value="Type-II_Cytokine-TF_Rcpt"/>
</dbReference>
<dbReference type="PANTHER" id="PTHR20859:SF46">
    <property type="entry name" value="INTERFERON GAMMA RECEPTOR 2"/>
    <property type="match status" value="1"/>
</dbReference>
<keyword evidence="11" id="KW-1015">Disulfide bond</keyword>
<reference evidence="17 18" key="1">
    <citation type="journal article" date="2019" name="Sci. Data">
        <title>Hybrid genome assembly and annotation of Danionella translucida.</title>
        <authorList>
            <person name="Kadobianskyi M."/>
            <person name="Schulze L."/>
            <person name="Schuelke M."/>
            <person name="Judkewitz B."/>
        </authorList>
    </citation>
    <scope>NUCLEOTIDE SEQUENCE [LARGE SCALE GENOMIC DNA]</scope>
    <source>
        <strain evidence="17 18">Bolton</strain>
    </source>
</reference>
<evidence type="ECO:0000256" key="10">
    <source>
        <dbReference type="ARBA" id="ARBA00023139"/>
    </source>
</evidence>
<evidence type="ECO:0000256" key="1">
    <source>
        <dbReference type="ARBA" id="ARBA00002201"/>
    </source>
</evidence>
<dbReference type="AlphaFoldDB" id="A0A553MMC8"/>
<evidence type="ECO:0000313" key="17">
    <source>
        <dbReference type="EMBL" id="TRY54348.1"/>
    </source>
</evidence>
<evidence type="ECO:0000256" key="7">
    <source>
        <dbReference type="ARBA" id="ARBA00022729"/>
    </source>
</evidence>
<comment type="subcellular location">
    <subcellularLocation>
        <location evidence="2">Membrane</location>
    </subcellularLocation>
</comment>
<dbReference type="CDD" id="cd00063">
    <property type="entry name" value="FN3"/>
    <property type="match status" value="1"/>
</dbReference>
<dbReference type="STRING" id="623744.A0A553MMC8"/>
<evidence type="ECO:0000256" key="4">
    <source>
        <dbReference type="ARBA" id="ARBA00011184"/>
    </source>
</evidence>
<gene>
    <name evidence="17" type="ORF">DNTS_011114</name>
</gene>
<comment type="function">
    <text evidence="1">Initiates blood coagulation by forming a complex with circulating factor VII or VIIa. The [TF:VIIa] complex activates factors IX or X by specific limited proteolysis. TF plays a role in normal hemostasis by initiating the cell-surface assembly and propagation of the coagulation protease cascade.</text>
</comment>
<dbReference type="Proteomes" id="UP000316079">
    <property type="component" value="Unassembled WGS sequence"/>
</dbReference>
<keyword evidence="6" id="KW-0356">Hemostasis</keyword>
<evidence type="ECO:0000256" key="6">
    <source>
        <dbReference type="ARBA" id="ARBA00022696"/>
    </source>
</evidence>
<evidence type="ECO:0000256" key="14">
    <source>
        <dbReference type="ARBA" id="ARBA00031171"/>
    </source>
</evidence>
<keyword evidence="9 15" id="KW-0472">Membrane</keyword>
<dbReference type="OrthoDB" id="8724082at2759"/>
<evidence type="ECO:0000256" key="13">
    <source>
        <dbReference type="ARBA" id="ARBA00023288"/>
    </source>
</evidence>
<organism evidence="17 18">
    <name type="scientific">Danionella cerebrum</name>
    <dbReference type="NCBI Taxonomy" id="2873325"/>
    <lineage>
        <taxon>Eukaryota</taxon>
        <taxon>Metazoa</taxon>
        <taxon>Chordata</taxon>
        <taxon>Craniata</taxon>
        <taxon>Vertebrata</taxon>
        <taxon>Euteleostomi</taxon>
        <taxon>Actinopterygii</taxon>
        <taxon>Neopterygii</taxon>
        <taxon>Teleostei</taxon>
        <taxon>Ostariophysi</taxon>
        <taxon>Cypriniformes</taxon>
        <taxon>Danionidae</taxon>
        <taxon>Danioninae</taxon>
        <taxon>Danionella</taxon>
    </lineage>
</organism>
<dbReference type="PRINTS" id="PR00346">
    <property type="entry name" value="TISSUEFACTOR"/>
</dbReference>
<keyword evidence="13" id="KW-0449">Lipoprotein</keyword>
<evidence type="ECO:0000256" key="15">
    <source>
        <dbReference type="SAM" id="Phobius"/>
    </source>
</evidence>
<evidence type="ECO:0000256" key="12">
    <source>
        <dbReference type="ARBA" id="ARBA00023180"/>
    </source>
</evidence>
<keyword evidence="12" id="KW-0325">Glycoprotein</keyword>
<evidence type="ECO:0000256" key="5">
    <source>
        <dbReference type="ARBA" id="ARBA00018722"/>
    </source>
</evidence>
<dbReference type="EMBL" id="SRMA01027350">
    <property type="protein sequence ID" value="TRY54348.1"/>
    <property type="molecule type" value="Genomic_DNA"/>
</dbReference>
<keyword evidence="18" id="KW-1185">Reference proteome</keyword>
<dbReference type="GO" id="GO:0007596">
    <property type="term" value="P:blood coagulation"/>
    <property type="evidence" value="ECO:0007669"/>
    <property type="project" value="UniProtKB-KW"/>
</dbReference>
<dbReference type="Pfam" id="PF01108">
    <property type="entry name" value="Tissue_fac"/>
    <property type="match status" value="1"/>
</dbReference>
<keyword evidence="7" id="KW-0732">Signal</keyword>
<evidence type="ECO:0000313" key="18">
    <source>
        <dbReference type="Proteomes" id="UP000316079"/>
    </source>
</evidence>
<comment type="caution">
    <text evidence="17">The sequence shown here is derived from an EMBL/GenBank/DDBJ whole genome shotgun (WGS) entry which is preliminary data.</text>
</comment>
<comment type="similarity">
    <text evidence="3">Belongs to the tissue factor family.</text>
</comment>
<keyword evidence="15" id="KW-0812">Transmembrane</keyword>
<keyword evidence="15" id="KW-1133">Transmembrane helix</keyword>
<dbReference type="InterPro" id="IPR036116">
    <property type="entry name" value="FN3_sf"/>
</dbReference>
<evidence type="ECO:0000256" key="2">
    <source>
        <dbReference type="ARBA" id="ARBA00004370"/>
    </source>
</evidence>
<dbReference type="SUPFAM" id="SSF49265">
    <property type="entry name" value="Fibronectin type III"/>
    <property type="match status" value="2"/>
</dbReference>
<keyword evidence="8" id="KW-0094">Blood coagulation</keyword>
<dbReference type="Gene3D" id="2.60.40.10">
    <property type="entry name" value="Immunoglobulins"/>
    <property type="match status" value="2"/>
</dbReference>
<sequence>MKYSEARGTNMRLGLSTECAVLTCTFLFVISENVPVPENVNLISENMGLLLEWDPPQNTSDVLVNYTAELKGWKAVYEPVCSKSSSLQCDFTNSVAIYGTYQLRVRTELQGDTSDWVETEVFSVDEIKDTHQDTSLLSEVPTLSAFSLPATIGPPHVELRSSKGQTEVDITDPLLKKKNLRDIFGIGSIFYLVRFWKKGAGKEELKTQQNRVILPQLEPLVNYCVEVEIAYMKNKTSRPSNVSCLTNTASNEAQAWFISALFFISCLVVLVSVVMIFLAVWYGYKLYRNIFPNDKLPEVLKQNLVSRCPAALVRQEFTETNEPFFELRIYEGKL</sequence>
<feature type="transmembrane region" description="Helical" evidence="15">
    <location>
        <begin position="256"/>
        <end position="282"/>
    </location>
</feature>
<dbReference type="PROSITE" id="PS50853">
    <property type="entry name" value="FN3"/>
    <property type="match status" value="1"/>
</dbReference>
<proteinExistence type="inferred from homology"/>
<dbReference type="InterPro" id="IPR013783">
    <property type="entry name" value="Ig-like_fold"/>
</dbReference>
<evidence type="ECO:0000256" key="8">
    <source>
        <dbReference type="ARBA" id="ARBA00023084"/>
    </source>
</evidence>
<dbReference type="GO" id="GO:0004896">
    <property type="term" value="F:cytokine receptor activity"/>
    <property type="evidence" value="ECO:0007669"/>
    <property type="project" value="TreeGrafter"/>
</dbReference>
<feature type="domain" description="Fibronectin type-III" evidence="16">
    <location>
        <begin position="34"/>
        <end position="127"/>
    </location>
</feature>
<dbReference type="InterPro" id="IPR003961">
    <property type="entry name" value="FN3_dom"/>
</dbReference>
<accession>A0A553MMC8</accession>
<name>A0A553MMC8_9TELE</name>